<organism evidence="1 2">
    <name type="scientific">Marinicella sediminis</name>
    <dbReference type="NCBI Taxonomy" id="1792834"/>
    <lineage>
        <taxon>Bacteria</taxon>
        <taxon>Pseudomonadati</taxon>
        <taxon>Pseudomonadota</taxon>
        <taxon>Gammaproteobacteria</taxon>
        <taxon>Lysobacterales</taxon>
        <taxon>Marinicellaceae</taxon>
        <taxon>Marinicella</taxon>
    </lineage>
</organism>
<gene>
    <name evidence="1" type="ORF">ACFODZ_04385</name>
</gene>
<dbReference type="EMBL" id="JBHRTS010000002">
    <property type="protein sequence ID" value="MFC3193480.1"/>
    <property type="molecule type" value="Genomic_DNA"/>
</dbReference>
<reference evidence="2" key="1">
    <citation type="journal article" date="2019" name="Int. J. Syst. Evol. Microbiol.">
        <title>The Global Catalogue of Microorganisms (GCM) 10K type strain sequencing project: providing services to taxonomists for standard genome sequencing and annotation.</title>
        <authorList>
            <consortium name="The Broad Institute Genomics Platform"/>
            <consortium name="The Broad Institute Genome Sequencing Center for Infectious Disease"/>
            <person name="Wu L."/>
            <person name="Ma J."/>
        </authorList>
    </citation>
    <scope>NUCLEOTIDE SEQUENCE [LARGE SCALE GENOMIC DNA]</scope>
    <source>
        <strain evidence="2">KCTC 42953</strain>
    </source>
</reference>
<dbReference type="Proteomes" id="UP001595533">
    <property type="component" value="Unassembled WGS sequence"/>
</dbReference>
<comment type="caution">
    <text evidence="1">The sequence shown here is derived from an EMBL/GenBank/DDBJ whole genome shotgun (WGS) entry which is preliminary data.</text>
</comment>
<keyword evidence="2" id="KW-1185">Reference proteome</keyword>
<name>A0ABV7J9C7_9GAMM</name>
<accession>A0ABV7J9C7</accession>
<dbReference type="RefSeq" id="WP_157892694.1">
    <property type="nucleotide sequence ID" value="NZ_JBHRTS010000002.1"/>
</dbReference>
<protein>
    <submittedName>
        <fullName evidence="1">Uncharacterized protein</fullName>
    </submittedName>
</protein>
<evidence type="ECO:0000313" key="1">
    <source>
        <dbReference type="EMBL" id="MFC3193480.1"/>
    </source>
</evidence>
<evidence type="ECO:0000313" key="2">
    <source>
        <dbReference type="Proteomes" id="UP001595533"/>
    </source>
</evidence>
<sequence>MNMDNLTLSHHYRIFVVKNTDRETRLVIILWSDVQRLRIEKKKPGSQPEGWHPGLLAAVG</sequence>
<proteinExistence type="predicted"/>